<reference evidence="2" key="1">
    <citation type="submission" date="2025-08" db="UniProtKB">
        <authorList>
            <consortium name="Ensembl"/>
        </authorList>
    </citation>
    <scope>IDENTIFICATION</scope>
</reference>
<sequence>PPDFFPRYFPAGMLMATGIPSQPHVTVVALTHLMVAEDNWTEVKPEAWVCSSLFGVSWAVQEFGLARFKTNMTKSTKGFEYKLTSPSKVSAENLDTVSEQTTLKQCTKKACSFKMQKQRKKKKIRKRLEHAQQY</sequence>
<feature type="domain" description="PRELI/MSF1" evidence="1">
    <location>
        <begin position="37"/>
        <end position="85"/>
    </location>
</feature>
<dbReference type="InterPro" id="IPR006797">
    <property type="entry name" value="PRELI/MSF1_dom"/>
</dbReference>
<dbReference type="Ensembl" id="ENSCPGT00000015712.1">
    <property type="protein sequence ID" value="ENSCPGP00000014329.1"/>
    <property type="gene ID" value="ENSCPGG00000010143.1"/>
</dbReference>
<dbReference type="Proteomes" id="UP000694419">
    <property type="component" value="Unplaced"/>
</dbReference>
<protein>
    <recommendedName>
        <fullName evidence="1">PRELI/MSF1 domain-containing protein</fullName>
    </recommendedName>
</protein>
<dbReference type="Pfam" id="PF04707">
    <property type="entry name" value="PRELI"/>
    <property type="match status" value="1"/>
</dbReference>
<accession>A0A8C3JXR5</accession>
<reference evidence="2" key="2">
    <citation type="submission" date="2025-09" db="UniProtKB">
        <authorList>
            <consortium name="Ensembl"/>
        </authorList>
    </citation>
    <scope>IDENTIFICATION</scope>
</reference>
<proteinExistence type="predicted"/>
<dbReference type="AlphaFoldDB" id="A0A8C3JXR5"/>
<evidence type="ECO:0000313" key="3">
    <source>
        <dbReference type="Proteomes" id="UP000694419"/>
    </source>
</evidence>
<evidence type="ECO:0000259" key="1">
    <source>
        <dbReference type="Pfam" id="PF04707"/>
    </source>
</evidence>
<name>A0A8C3JXR5_9CHAR</name>
<evidence type="ECO:0000313" key="2">
    <source>
        <dbReference type="Ensembl" id="ENSCPGP00000014329.1"/>
    </source>
</evidence>
<keyword evidence="3" id="KW-1185">Reference proteome</keyword>
<organism evidence="2 3">
    <name type="scientific">Calidris pygmaea</name>
    <name type="common">Spoon-billed sandpiper</name>
    <dbReference type="NCBI Taxonomy" id="425635"/>
    <lineage>
        <taxon>Eukaryota</taxon>
        <taxon>Metazoa</taxon>
        <taxon>Chordata</taxon>
        <taxon>Craniata</taxon>
        <taxon>Vertebrata</taxon>
        <taxon>Euteleostomi</taxon>
        <taxon>Archelosauria</taxon>
        <taxon>Archosauria</taxon>
        <taxon>Dinosauria</taxon>
        <taxon>Saurischia</taxon>
        <taxon>Theropoda</taxon>
        <taxon>Coelurosauria</taxon>
        <taxon>Aves</taxon>
        <taxon>Neognathae</taxon>
        <taxon>Neoaves</taxon>
        <taxon>Charadriiformes</taxon>
        <taxon>Scolopacidae</taxon>
        <taxon>Calidris</taxon>
    </lineage>
</organism>